<accession>A0A382GI37</accession>
<protein>
    <submittedName>
        <fullName evidence="1">Uncharacterized protein</fullName>
    </submittedName>
</protein>
<gene>
    <name evidence="1" type="ORF">METZ01_LOCUS227386</name>
</gene>
<name>A0A382GI37_9ZZZZ</name>
<sequence length="51" mass="6081">MKKKKKKISIALKKGKLFVNNILFPNRAHTEKTIEEEMTKMFEDDRPKSME</sequence>
<evidence type="ECO:0000313" key="1">
    <source>
        <dbReference type="EMBL" id="SVB74532.1"/>
    </source>
</evidence>
<dbReference type="AlphaFoldDB" id="A0A382GI37"/>
<organism evidence="1">
    <name type="scientific">marine metagenome</name>
    <dbReference type="NCBI Taxonomy" id="408172"/>
    <lineage>
        <taxon>unclassified sequences</taxon>
        <taxon>metagenomes</taxon>
        <taxon>ecological metagenomes</taxon>
    </lineage>
</organism>
<reference evidence="1" key="1">
    <citation type="submission" date="2018-05" db="EMBL/GenBank/DDBJ databases">
        <authorList>
            <person name="Lanie J.A."/>
            <person name="Ng W.-L."/>
            <person name="Kazmierczak K.M."/>
            <person name="Andrzejewski T.M."/>
            <person name="Davidsen T.M."/>
            <person name="Wayne K.J."/>
            <person name="Tettelin H."/>
            <person name="Glass J.I."/>
            <person name="Rusch D."/>
            <person name="Podicherti R."/>
            <person name="Tsui H.-C.T."/>
            <person name="Winkler M.E."/>
        </authorList>
    </citation>
    <scope>NUCLEOTIDE SEQUENCE</scope>
</reference>
<proteinExistence type="predicted"/>
<dbReference type="EMBL" id="UINC01055537">
    <property type="protein sequence ID" value="SVB74532.1"/>
    <property type="molecule type" value="Genomic_DNA"/>
</dbReference>